<accession>A0A1S6HTE3</accession>
<protein>
    <recommendedName>
        <fullName evidence="1">DUF7933 domain-containing protein</fullName>
    </recommendedName>
</protein>
<dbReference type="STRING" id="225848.Sps_03709"/>
<dbReference type="OrthoDB" id="9773411at2"/>
<dbReference type="RefSeq" id="WP_077753808.1">
    <property type="nucleotide sequence ID" value="NZ_CP014782.1"/>
</dbReference>
<organism evidence="2 3">
    <name type="scientific">Shewanella psychrophila</name>
    <dbReference type="NCBI Taxonomy" id="225848"/>
    <lineage>
        <taxon>Bacteria</taxon>
        <taxon>Pseudomonadati</taxon>
        <taxon>Pseudomonadota</taxon>
        <taxon>Gammaproteobacteria</taxon>
        <taxon>Alteromonadales</taxon>
        <taxon>Shewanellaceae</taxon>
        <taxon>Shewanella</taxon>
    </lineage>
</organism>
<gene>
    <name evidence="2" type="ORF">Sps_03709</name>
</gene>
<name>A0A1S6HTE3_9GAMM</name>
<evidence type="ECO:0000313" key="3">
    <source>
        <dbReference type="Proteomes" id="UP000189545"/>
    </source>
</evidence>
<dbReference type="InterPro" id="IPR057693">
    <property type="entry name" value="DUF7933"/>
</dbReference>
<dbReference type="KEGG" id="spsw:Sps_03709"/>
<dbReference type="EMBL" id="CP014782">
    <property type="protein sequence ID" value="AQS38827.1"/>
    <property type="molecule type" value="Genomic_DNA"/>
</dbReference>
<reference evidence="2 3" key="1">
    <citation type="submission" date="2016-03" db="EMBL/GenBank/DDBJ databases">
        <title>Complete genome sequence of Shewanella psychrophila WP2, a deep sea bacterium isolated from west Pacific sediment.</title>
        <authorList>
            <person name="Xu G."/>
            <person name="Jian H."/>
        </authorList>
    </citation>
    <scope>NUCLEOTIDE SEQUENCE [LARGE SCALE GENOMIC DNA]</scope>
    <source>
        <strain evidence="2 3">WP2</strain>
    </source>
</reference>
<sequence>MIDLIWGNISFFVNPSLVYSGKVGASFEVQREFLNVNFNPLTAVPGSSTGTLDFTITNFDRNFSATDITFSDNLNAALAGLVATGLPLNDICGSGSSISGNGSITLTGGTLATEASCSFSVPVTIPSNAPQGAYTNTATSISATLDSSTTNYTDVSNSLVVSNAPSLTVSVVELKHPLIITRGSKASRV</sequence>
<keyword evidence="3" id="KW-1185">Reference proteome</keyword>
<dbReference type="AlphaFoldDB" id="A0A1S6HTE3"/>
<dbReference type="Proteomes" id="UP000189545">
    <property type="component" value="Chromosome"/>
</dbReference>
<feature type="domain" description="DUF7933" evidence="1">
    <location>
        <begin position="37"/>
        <end position="152"/>
    </location>
</feature>
<proteinExistence type="predicted"/>
<dbReference type="Pfam" id="PF25564">
    <property type="entry name" value="DUF7933"/>
    <property type="match status" value="1"/>
</dbReference>
<evidence type="ECO:0000259" key="1">
    <source>
        <dbReference type="Pfam" id="PF25564"/>
    </source>
</evidence>
<evidence type="ECO:0000313" key="2">
    <source>
        <dbReference type="EMBL" id="AQS38827.1"/>
    </source>
</evidence>